<evidence type="ECO:0000256" key="2">
    <source>
        <dbReference type="ARBA" id="ARBA00022803"/>
    </source>
</evidence>
<dbReference type="InterPro" id="IPR019734">
    <property type="entry name" value="TPR_rpt"/>
</dbReference>
<dbReference type="SUPFAM" id="SSF48452">
    <property type="entry name" value="TPR-like"/>
    <property type="match status" value="1"/>
</dbReference>
<dbReference type="InterPro" id="IPR050498">
    <property type="entry name" value="Ycf3"/>
</dbReference>
<dbReference type="Gene3D" id="1.25.40.10">
    <property type="entry name" value="Tetratricopeptide repeat domain"/>
    <property type="match status" value="2"/>
</dbReference>
<dbReference type="Pfam" id="PF13181">
    <property type="entry name" value="TPR_8"/>
    <property type="match status" value="1"/>
</dbReference>
<organism evidence="3 4">
    <name type="scientific">Flaviaesturariibacter amylovorans</name>
    <dbReference type="NCBI Taxonomy" id="1084520"/>
    <lineage>
        <taxon>Bacteria</taxon>
        <taxon>Pseudomonadati</taxon>
        <taxon>Bacteroidota</taxon>
        <taxon>Chitinophagia</taxon>
        <taxon>Chitinophagales</taxon>
        <taxon>Chitinophagaceae</taxon>
        <taxon>Flaviaestuariibacter</taxon>
    </lineage>
</organism>
<keyword evidence="1" id="KW-0677">Repeat</keyword>
<dbReference type="InterPro" id="IPR011990">
    <property type="entry name" value="TPR-like_helical_dom_sf"/>
</dbReference>
<keyword evidence="4" id="KW-1185">Reference proteome</keyword>
<dbReference type="SMART" id="SM00028">
    <property type="entry name" value="TPR"/>
    <property type="match status" value="3"/>
</dbReference>
<dbReference type="PANTHER" id="PTHR44858:SF1">
    <property type="entry name" value="UDP-N-ACETYLGLUCOSAMINE--PEPTIDE N-ACETYLGLUCOSAMINYLTRANSFERASE SPINDLY-RELATED"/>
    <property type="match status" value="1"/>
</dbReference>
<evidence type="ECO:0008006" key="5">
    <source>
        <dbReference type="Google" id="ProtNLM"/>
    </source>
</evidence>
<keyword evidence="2" id="KW-0802">TPR repeat</keyword>
<dbReference type="RefSeq" id="WP_345257847.1">
    <property type="nucleotide sequence ID" value="NZ_BAABGY010000016.1"/>
</dbReference>
<proteinExistence type="predicted"/>
<name>A0ABP8HPF1_9BACT</name>
<sequence length="181" mass="21176">MKQNNYTEAFRKYESILFEEPTHAATHNSLGWIYKTQLDDFRKAESHFTAAIRSEPHYPHAYLNFAVLLMDLERYDELEALVQKALDVPAIEKSWLYHRLGLARELQLRFDEAVTYYEKAILMTLNDDKIKAYRPPAPRRGNLGRSCPYRSCHSSNQKMPDVFCSVFNVRMKPSSAVAFEY</sequence>
<gene>
    <name evidence="3" type="ORF">GCM10023184_41430</name>
</gene>
<dbReference type="Pfam" id="PF14559">
    <property type="entry name" value="TPR_19"/>
    <property type="match status" value="1"/>
</dbReference>
<evidence type="ECO:0000256" key="1">
    <source>
        <dbReference type="ARBA" id="ARBA00022737"/>
    </source>
</evidence>
<comment type="caution">
    <text evidence="3">The sequence shown here is derived from an EMBL/GenBank/DDBJ whole genome shotgun (WGS) entry which is preliminary data.</text>
</comment>
<dbReference type="PANTHER" id="PTHR44858">
    <property type="entry name" value="TETRATRICOPEPTIDE REPEAT PROTEIN 6"/>
    <property type="match status" value="1"/>
</dbReference>
<accession>A0ABP8HPF1</accession>
<protein>
    <recommendedName>
        <fullName evidence="5">Tetratricopeptide repeat protein</fullName>
    </recommendedName>
</protein>
<evidence type="ECO:0000313" key="4">
    <source>
        <dbReference type="Proteomes" id="UP001501725"/>
    </source>
</evidence>
<dbReference type="EMBL" id="BAABGY010000016">
    <property type="protein sequence ID" value="GAA4342237.1"/>
    <property type="molecule type" value="Genomic_DNA"/>
</dbReference>
<reference evidence="4" key="1">
    <citation type="journal article" date="2019" name="Int. J. Syst. Evol. Microbiol.">
        <title>The Global Catalogue of Microorganisms (GCM) 10K type strain sequencing project: providing services to taxonomists for standard genome sequencing and annotation.</title>
        <authorList>
            <consortium name="The Broad Institute Genomics Platform"/>
            <consortium name="The Broad Institute Genome Sequencing Center for Infectious Disease"/>
            <person name="Wu L."/>
            <person name="Ma J."/>
        </authorList>
    </citation>
    <scope>NUCLEOTIDE SEQUENCE [LARGE SCALE GENOMIC DNA]</scope>
    <source>
        <strain evidence="4">JCM 17919</strain>
    </source>
</reference>
<evidence type="ECO:0000313" key="3">
    <source>
        <dbReference type="EMBL" id="GAA4342237.1"/>
    </source>
</evidence>
<dbReference type="Proteomes" id="UP001501725">
    <property type="component" value="Unassembled WGS sequence"/>
</dbReference>